<evidence type="ECO:0000256" key="2">
    <source>
        <dbReference type="ARBA" id="ARBA00022603"/>
    </source>
</evidence>
<evidence type="ECO:0000313" key="9">
    <source>
        <dbReference type="EMBL" id="UUF09314.1"/>
    </source>
</evidence>
<feature type="active site" description="Nucleophile" evidence="6">
    <location>
        <position position="231"/>
    </location>
</feature>
<keyword evidence="2 6" id="KW-0489">Methyltransferase</keyword>
<keyword evidence="3 6" id="KW-0808">Transferase</keyword>
<keyword evidence="10" id="KW-1185">Reference proteome</keyword>
<dbReference type="InterPro" id="IPR031341">
    <property type="entry name" value="Methyltr_RsmF_N"/>
</dbReference>
<dbReference type="GO" id="GO:0008173">
    <property type="term" value="F:RNA methyltransferase activity"/>
    <property type="evidence" value="ECO:0007669"/>
    <property type="project" value="InterPro"/>
</dbReference>
<dbReference type="PRINTS" id="PR02008">
    <property type="entry name" value="RCMTFAMILY"/>
</dbReference>
<dbReference type="Pfam" id="PF17125">
    <property type="entry name" value="Methyltr_RsmF_N"/>
    <property type="match status" value="1"/>
</dbReference>
<reference evidence="9 10" key="1">
    <citation type="submission" date="2021-03" db="EMBL/GenBank/DDBJ databases">
        <title>Comparative Genomics and Metabolomics in the genus Turicibacter.</title>
        <authorList>
            <person name="Maki J."/>
            <person name="Looft T."/>
        </authorList>
    </citation>
    <scope>NUCLEOTIDE SEQUENCE</scope>
    <source>
        <strain evidence="9">ISU324</strain>
        <strain evidence="8 10">MMM721</strain>
    </source>
</reference>
<evidence type="ECO:0000256" key="3">
    <source>
        <dbReference type="ARBA" id="ARBA00022679"/>
    </source>
</evidence>
<evidence type="ECO:0000256" key="4">
    <source>
        <dbReference type="ARBA" id="ARBA00022691"/>
    </source>
</evidence>
<evidence type="ECO:0000313" key="10">
    <source>
        <dbReference type="Proteomes" id="UP001058016"/>
    </source>
</evidence>
<dbReference type="Pfam" id="PF01189">
    <property type="entry name" value="Methyltr_RsmB-F"/>
    <property type="match status" value="1"/>
</dbReference>
<dbReference type="InterPro" id="IPR031340">
    <property type="entry name" value="RsmF_methylt_CI"/>
</dbReference>
<evidence type="ECO:0000313" key="11">
    <source>
        <dbReference type="Proteomes" id="UP001058072"/>
    </source>
</evidence>
<keyword evidence="1" id="KW-0963">Cytoplasm</keyword>
<evidence type="ECO:0000313" key="8">
    <source>
        <dbReference type="EMBL" id="UUF05230.1"/>
    </source>
</evidence>
<feature type="binding site" evidence="6">
    <location>
        <begin position="109"/>
        <end position="115"/>
    </location>
    <ligand>
        <name>S-adenosyl-L-methionine</name>
        <dbReference type="ChEBI" id="CHEBI:59789"/>
    </ligand>
</feature>
<dbReference type="RefSeq" id="WP_055304557.1">
    <property type="nucleotide sequence ID" value="NZ_CP071249.1"/>
</dbReference>
<dbReference type="EMBL" id="CP071250">
    <property type="protein sequence ID" value="UUF09314.1"/>
    <property type="molecule type" value="Genomic_DNA"/>
</dbReference>
<gene>
    <name evidence="8" type="ORF">J0J69_09025</name>
    <name evidence="9" type="ORF">J0J70_04955</name>
</gene>
<dbReference type="Gene3D" id="3.30.70.1170">
    <property type="entry name" value="Sun protein, domain 3"/>
    <property type="match status" value="1"/>
</dbReference>
<evidence type="ECO:0000256" key="5">
    <source>
        <dbReference type="ARBA" id="ARBA00022884"/>
    </source>
</evidence>
<dbReference type="SUPFAM" id="SSF53335">
    <property type="entry name" value="S-adenosyl-L-methionine-dependent methyltransferases"/>
    <property type="match status" value="1"/>
</dbReference>
<dbReference type="InterPro" id="IPR049560">
    <property type="entry name" value="MeTrfase_RsmB-F_NOP2_cat"/>
</dbReference>
<dbReference type="PANTHER" id="PTHR22807:SF30">
    <property type="entry name" value="28S RRNA (CYTOSINE(4447)-C(5))-METHYLTRANSFERASE-RELATED"/>
    <property type="match status" value="1"/>
</dbReference>
<dbReference type="Proteomes" id="UP001058072">
    <property type="component" value="Chromosome"/>
</dbReference>
<proteinExistence type="inferred from homology"/>
<dbReference type="InterPro" id="IPR001678">
    <property type="entry name" value="MeTrfase_RsmB-F_NOP2_dom"/>
</dbReference>
<dbReference type="EMBL" id="CP071249">
    <property type="protein sequence ID" value="UUF05230.1"/>
    <property type="molecule type" value="Genomic_DNA"/>
</dbReference>
<organism evidence="9 11">
    <name type="scientific">Turicibacter bilis</name>
    <dbReference type="NCBI Taxonomy" id="2735723"/>
    <lineage>
        <taxon>Bacteria</taxon>
        <taxon>Bacillati</taxon>
        <taxon>Bacillota</taxon>
        <taxon>Erysipelotrichia</taxon>
        <taxon>Erysipelotrichales</taxon>
        <taxon>Turicibacteraceae</taxon>
        <taxon>Turicibacter</taxon>
    </lineage>
</organism>
<accession>A0A9Q9FJI2</accession>
<evidence type="ECO:0000256" key="6">
    <source>
        <dbReference type="PROSITE-ProRule" id="PRU01023"/>
    </source>
</evidence>
<dbReference type="InterPro" id="IPR029063">
    <property type="entry name" value="SAM-dependent_MTases_sf"/>
</dbReference>
<evidence type="ECO:0000259" key="7">
    <source>
        <dbReference type="PROSITE" id="PS51686"/>
    </source>
</evidence>
<dbReference type="CDD" id="cd21147">
    <property type="entry name" value="RsmF_methylt_CTD1"/>
    <property type="match status" value="1"/>
</dbReference>
<keyword evidence="4 6" id="KW-0949">S-adenosyl-L-methionine</keyword>
<dbReference type="Gene3D" id="2.30.130.60">
    <property type="match status" value="1"/>
</dbReference>
<comment type="caution">
    <text evidence="6">Lacks conserved residue(s) required for the propagation of feature annotation.</text>
</comment>
<dbReference type="InterPro" id="IPR027391">
    <property type="entry name" value="Nol1_Nop2_Fmu_2"/>
</dbReference>
<dbReference type="GO" id="GO:0001510">
    <property type="term" value="P:RNA methylation"/>
    <property type="evidence" value="ECO:0007669"/>
    <property type="project" value="InterPro"/>
</dbReference>
<comment type="similarity">
    <text evidence="6">Belongs to the class I-like SAM-binding methyltransferase superfamily. RsmB/NOP family.</text>
</comment>
<dbReference type="PANTHER" id="PTHR22807">
    <property type="entry name" value="NOP2 YEAST -RELATED NOL1/NOP2/FMU SUN DOMAIN-CONTAINING"/>
    <property type="match status" value="1"/>
</dbReference>
<dbReference type="CDD" id="cd02440">
    <property type="entry name" value="AdoMet_MTases"/>
    <property type="match status" value="1"/>
</dbReference>
<sequence length="456" mass="52112">MSLPKDFLDKMQTLLKEEYEAFINSYEQEKSLGLRVNTLKTTLDQFETLNKFDLKSIPWVPEGYFYQQADRPGKHPYHEAGVYYIQEPSAMSVGTFVEAVPGEKVLDLCAAPGGKSTHVASQLQQEGLLITNEIYPQRAKILSQNIERMGIKNAVVVNESPQKLAKHFPSYFDRIVVDAPCSGEGMFRKDEVAQEEWSLENVRICADRQADILEEAATMLKPGGRIVYSTCTFAPEENEQAIGAFIESHPEFKIESMKAYEGFKPGRREWSNSEAEGIEETYRLWPHYIHGEGHYVAVLRKTEDAEFKEPKRQYVKPLNDKKKIQEFLMFAKVALVEVPKGDYVLFGDQLYIVPEEMLTFDKLKVVRAGWHLGTMKKNRFEPSHALALSLSPQDVKHSISFAADSDEIRAYLRGETIPFEGEKGWYLICVDGYSLGWAKLANNMLKNHYPKGLRWN</sequence>
<dbReference type="Proteomes" id="UP001058016">
    <property type="component" value="Chromosome"/>
</dbReference>
<dbReference type="AlphaFoldDB" id="A0A9Q9FJI2"/>
<dbReference type="Pfam" id="PF13636">
    <property type="entry name" value="Methyltranf_PUA"/>
    <property type="match status" value="1"/>
</dbReference>
<keyword evidence="5 6" id="KW-0694">RNA-binding</keyword>
<protein>
    <submittedName>
        <fullName evidence="9">RsmB/NOP family class I SAM-dependent RNA methyltransferase</fullName>
    </submittedName>
</protein>
<dbReference type="PROSITE" id="PS51686">
    <property type="entry name" value="SAM_MT_RSMB_NOP"/>
    <property type="match status" value="1"/>
</dbReference>
<name>A0A9Q9FJI2_9FIRM</name>
<dbReference type="GO" id="GO:0003723">
    <property type="term" value="F:RNA binding"/>
    <property type="evidence" value="ECO:0007669"/>
    <property type="project" value="UniProtKB-UniRule"/>
</dbReference>
<feature type="domain" description="SAM-dependent MTase RsmB/NOP-type" evidence="7">
    <location>
        <begin position="22"/>
        <end position="302"/>
    </location>
</feature>
<evidence type="ECO:0000256" key="1">
    <source>
        <dbReference type="ARBA" id="ARBA00022490"/>
    </source>
</evidence>
<dbReference type="Gene3D" id="3.40.50.150">
    <property type="entry name" value="Vaccinia Virus protein VP39"/>
    <property type="match status" value="1"/>
</dbReference>
<feature type="binding site" evidence="6">
    <location>
        <position position="178"/>
    </location>
    <ligand>
        <name>S-adenosyl-L-methionine</name>
        <dbReference type="ChEBI" id="CHEBI:59789"/>
    </ligand>
</feature>
<dbReference type="Pfam" id="PF17126">
    <property type="entry name" value="RsmF_methylt_CI"/>
    <property type="match status" value="1"/>
</dbReference>
<dbReference type="InterPro" id="IPR023267">
    <property type="entry name" value="RCMT"/>
</dbReference>
<feature type="binding site" evidence="6">
    <location>
        <position position="133"/>
    </location>
    <ligand>
        <name>S-adenosyl-L-methionine</name>
        <dbReference type="ChEBI" id="CHEBI:59789"/>
    </ligand>
</feature>